<accession>A0A653DVL3</accession>
<feature type="compositionally biased region" description="Acidic residues" evidence="13">
    <location>
        <begin position="223"/>
        <end position="238"/>
    </location>
</feature>
<evidence type="ECO:0000313" key="16">
    <source>
        <dbReference type="Proteomes" id="UP000410492"/>
    </source>
</evidence>
<evidence type="ECO:0000256" key="11">
    <source>
        <dbReference type="ARBA" id="ARBA00071730"/>
    </source>
</evidence>
<reference evidence="15 16" key="1">
    <citation type="submission" date="2019-01" db="EMBL/GenBank/DDBJ databases">
        <authorList>
            <person name="Sayadi A."/>
        </authorList>
    </citation>
    <scope>NUCLEOTIDE SEQUENCE [LARGE SCALE GENOMIC DNA]</scope>
</reference>
<feature type="domain" description="C2H2-type" evidence="14">
    <location>
        <begin position="1004"/>
        <end position="1025"/>
    </location>
</feature>
<dbReference type="GO" id="GO:0045944">
    <property type="term" value="P:positive regulation of transcription by RNA polymerase II"/>
    <property type="evidence" value="ECO:0007669"/>
    <property type="project" value="TreeGrafter"/>
</dbReference>
<evidence type="ECO:0000256" key="1">
    <source>
        <dbReference type="ARBA" id="ARBA00004123"/>
    </source>
</evidence>
<keyword evidence="16" id="KW-1185">Reference proteome</keyword>
<keyword evidence="6" id="KW-0221">Differentiation</keyword>
<feature type="compositionally biased region" description="Acidic residues" evidence="13">
    <location>
        <begin position="245"/>
        <end position="259"/>
    </location>
</feature>
<evidence type="ECO:0000256" key="12">
    <source>
        <dbReference type="ARBA" id="ARBA00080128"/>
    </source>
</evidence>
<name>A0A653DVL3_CALMS</name>
<feature type="domain" description="C2H2-type" evidence="14">
    <location>
        <begin position="966"/>
        <end position="987"/>
    </location>
</feature>
<evidence type="ECO:0000256" key="13">
    <source>
        <dbReference type="SAM" id="MobiDB-lite"/>
    </source>
</evidence>
<gene>
    <name evidence="15" type="ORF">CALMAC_LOCUS20771</name>
</gene>
<evidence type="ECO:0000256" key="5">
    <source>
        <dbReference type="ARBA" id="ARBA00022771"/>
    </source>
</evidence>
<evidence type="ECO:0000256" key="4">
    <source>
        <dbReference type="ARBA" id="ARBA00022737"/>
    </source>
</evidence>
<keyword evidence="8" id="KW-0539">Nucleus</keyword>
<feature type="region of interest" description="Disordered" evidence="13">
    <location>
        <begin position="532"/>
        <end position="596"/>
    </location>
</feature>
<evidence type="ECO:0000256" key="6">
    <source>
        <dbReference type="ARBA" id="ARBA00022782"/>
    </source>
</evidence>
<dbReference type="PROSITE" id="PS00028">
    <property type="entry name" value="ZINC_FINGER_C2H2_1"/>
    <property type="match status" value="4"/>
</dbReference>
<sequence length="1122" mass="125062">MAAVAEMGEVDEVHLKDEGSIVTNGDLPNDIDMETHDSQGSMKKSNLVDPMDVDDIEIPETKERQEVANVTEDSTEENDTIAEENDNTGEEDVNTGEENENATEENENSVTTENPSELNEDESSQGTKASEQEGGSEVEKSKVNQGDDSDKEKDDDDSEQDEGHSDSDKEKDQNESDKEEDIHIGNKDSEDRLTDKNIDRLDEDSDRLNENIEDSNHKIESVNADDEIHEIESDDDDEGNKIEEDPIELNDSCGEDDGDVMIVDTPKENGTEVVEAPITPEKKKQKQTAQVITPRRSSRNLNKNKSYVESDKEDEPSPVPSPPQMSEESDIEEVMPEDPLADSVTIEKIPMEKSRQLSSKASTIVVKDTKRLVEIASKSNNVTTEKNKPTLVIIDTNSILSGRGPVPVNNNSRTQPQPQPQSQPPPLTSATGYQTMLPMALPAQGMYPPNMRATITPIPLNASSITTPPSKSSPASITPTNPSLTTPLLPTLTDDMFVVEAPSFIVPYVYEKPPVKDFKNFVKEMKEELEKVKKEQEEKRKQEKKAKKAKKEKKDEEADESDDEDRESKKGSDEEDSSDESKKQKDESKKDSTDKPYSYFESPLGKFFINIGFNLVQEYVQTDLLKQQKRKANREGGANPETEKTIKSLMKNLEFSKKDNEPFKTDMKKCEYCSYKTESALVMSYHLETPHMRSFVYKCNFCPYEVRSPHDILFHMEAEHAVRGHLERAPAFHQCPNCPFEDNQKGKLSRHLVACVRKFRPDRNLEPPVDWEPPAKIPRVPKMRQQGLNATATAYQALSKNNQYQFLSKMNLQTSQQQVLQRGRGRPTLGAPNILKPQTTIIRPQGMVFKQQGMTGGSVLVPTSYQLGNQVFQVVGGQDISGRLGNPGPMFLPNMPSASSTMALQAAQAHLKKPAATPQQTPSISITPLPRGTSASTVGGAAGGPGSGTQTAKPGDTSSKNTFVICEICDGYIKDLEQLRNHMQWIHKIKIHPKMIYNRPPLNCQKCQFRFFTDQGLERHLLGSHGLVTSSMQDAANKSKDSGRCPVCGRVYQWKLLNHVARDHNMTLKPAHLSYKCTVCTATFGMYKQFENHVYSAHSVVAKRVMDKKGSAASPSAKPDQV</sequence>
<feature type="compositionally biased region" description="Polar residues" evidence="13">
    <location>
        <begin position="917"/>
        <end position="926"/>
    </location>
</feature>
<keyword evidence="3" id="KW-0479">Metal-binding</keyword>
<feature type="non-terminal residue" evidence="15">
    <location>
        <position position="1122"/>
    </location>
</feature>
<feature type="compositionally biased region" description="Low complexity" evidence="13">
    <location>
        <begin position="462"/>
        <end position="483"/>
    </location>
</feature>
<feature type="region of interest" description="Disordered" evidence="13">
    <location>
        <begin position="460"/>
        <end position="483"/>
    </location>
</feature>
<dbReference type="GO" id="GO:0008270">
    <property type="term" value="F:zinc ion binding"/>
    <property type="evidence" value="ECO:0007669"/>
    <property type="project" value="UniProtKB-KW"/>
</dbReference>
<dbReference type="EMBL" id="CAACVG010015155">
    <property type="protein sequence ID" value="VEN64147.1"/>
    <property type="molecule type" value="Genomic_DNA"/>
</dbReference>
<keyword evidence="5" id="KW-0863">Zinc-finger</keyword>
<feature type="compositionally biased region" description="Basic and acidic residues" evidence="13">
    <location>
        <begin position="161"/>
        <end position="220"/>
    </location>
</feature>
<feature type="compositionally biased region" description="Basic and acidic residues" evidence="13">
    <location>
        <begin position="532"/>
        <end position="541"/>
    </location>
</feature>
<feature type="compositionally biased region" description="Acidic residues" evidence="13">
    <location>
        <begin position="327"/>
        <end position="340"/>
    </location>
</feature>
<feature type="compositionally biased region" description="Pro residues" evidence="13">
    <location>
        <begin position="417"/>
        <end position="427"/>
    </location>
</feature>
<feature type="compositionally biased region" description="Basic residues" evidence="13">
    <location>
        <begin position="542"/>
        <end position="551"/>
    </location>
</feature>
<feature type="compositionally biased region" description="Acidic residues" evidence="13">
    <location>
        <begin position="147"/>
        <end position="160"/>
    </location>
</feature>
<evidence type="ECO:0000256" key="3">
    <source>
        <dbReference type="ARBA" id="ARBA00022723"/>
    </source>
</evidence>
<dbReference type="AlphaFoldDB" id="A0A653DVL3"/>
<dbReference type="OrthoDB" id="6110130at2759"/>
<organism evidence="15 16">
    <name type="scientific">Callosobruchus maculatus</name>
    <name type="common">Southern cowpea weevil</name>
    <name type="synonym">Pulse bruchid</name>
    <dbReference type="NCBI Taxonomy" id="64391"/>
    <lineage>
        <taxon>Eukaryota</taxon>
        <taxon>Metazoa</taxon>
        <taxon>Ecdysozoa</taxon>
        <taxon>Arthropoda</taxon>
        <taxon>Hexapoda</taxon>
        <taxon>Insecta</taxon>
        <taxon>Pterygota</taxon>
        <taxon>Neoptera</taxon>
        <taxon>Endopterygota</taxon>
        <taxon>Coleoptera</taxon>
        <taxon>Polyphaga</taxon>
        <taxon>Cucujiformia</taxon>
        <taxon>Chrysomeloidea</taxon>
        <taxon>Chrysomelidae</taxon>
        <taxon>Bruchinae</taxon>
        <taxon>Bruchini</taxon>
        <taxon>Callosobruchus</taxon>
    </lineage>
</organism>
<dbReference type="InterPro" id="IPR013087">
    <property type="entry name" value="Znf_C2H2_type"/>
</dbReference>
<dbReference type="GO" id="GO:0005634">
    <property type="term" value="C:nucleus"/>
    <property type="evidence" value="ECO:0007669"/>
    <property type="project" value="UniProtKB-SubCell"/>
</dbReference>
<dbReference type="Proteomes" id="UP000410492">
    <property type="component" value="Unassembled WGS sequence"/>
</dbReference>
<feature type="compositionally biased region" description="Basic and acidic residues" evidence="13">
    <location>
        <begin position="579"/>
        <end position="594"/>
    </location>
</feature>
<feature type="region of interest" description="Disordered" evidence="13">
    <location>
        <begin position="1"/>
        <end position="361"/>
    </location>
</feature>
<keyword evidence="4" id="KW-0677">Repeat</keyword>
<comment type="subcellular location">
    <subcellularLocation>
        <location evidence="1">Nucleus</location>
    </subcellularLocation>
</comment>
<evidence type="ECO:0000259" key="14">
    <source>
        <dbReference type="PROSITE" id="PS00028"/>
    </source>
</evidence>
<comment type="function">
    <text evidence="9">Has a broad role in development, specifically in the genetic pathway SynMuvB that negatively regulates specification of the vulval cell fate. Required for fem-3 3'-UTR-mediated repression in the regulation of the sperm/oocyte switch. Acts by regulating the translation of fem-3 mRNA, by binding to its 3'-UTR.</text>
</comment>
<feature type="domain" description="C2H2-type" evidence="14">
    <location>
        <begin position="1077"/>
        <end position="1098"/>
    </location>
</feature>
<dbReference type="PANTHER" id="PTHR24403:SF106">
    <property type="entry name" value="PR_SET DOMAIN 13"/>
    <property type="match status" value="1"/>
</dbReference>
<evidence type="ECO:0000256" key="9">
    <source>
        <dbReference type="ARBA" id="ARBA00060356"/>
    </source>
</evidence>
<dbReference type="GO" id="GO:0030154">
    <property type="term" value="P:cell differentiation"/>
    <property type="evidence" value="ECO:0007669"/>
    <property type="project" value="UniProtKB-KW"/>
</dbReference>
<keyword evidence="7" id="KW-0862">Zinc</keyword>
<dbReference type="SMART" id="SM00355">
    <property type="entry name" value="ZnF_C2H2"/>
    <property type="match status" value="7"/>
</dbReference>
<dbReference type="FunFam" id="3.30.160.60:FF:001612">
    <property type="entry name" value="MEP-1, isoform A"/>
    <property type="match status" value="1"/>
</dbReference>
<feature type="compositionally biased region" description="Acidic residues" evidence="13">
    <location>
        <begin position="73"/>
        <end position="107"/>
    </location>
</feature>
<dbReference type="InterPro" id="IPR050688">
    <property type="entry name" value="Zinc_finger/UBP_domain"/>
</dbReference>
<comment type="subunit">
    <text evidence="10">Interacts with hda-1, let-418, lin-1, mog-1, mog-4, mog-5, mog-6, pie-1 and unc-98.</text>
</comment>
<protein>
    <recommendedName>
        <fullName evidence="11">MOG interacting and ectopic P-granules protein 1</fullName>
    </recommendedName>
    <alternativeName>
        <fullName evidence="12">Nuclear zinc finger protein</fullName>
    </alternativeName>
</protein>
<feature type="domain" description="C2H2-type" evidence="14">
    <location>
        <begin position="699"/>
        <end position="720"/>
    </location>
</feature>
<feature type="region of interest" description="Disordered" evidence="13">
    <location>
        <begin position="911"/>
        <end position="957"/>
    </location>
</feature>
<feature type="region of interest" description="Disordered" evidence="13">
    <location>
        <begin position="396"/>
        <end position="432"/>
    </location>
</feature>
<evidence type="ECO:0000256" key="10">
    <source>
        <dbReference type="ARBA" id="ARBA00061755"/>
    </source>
</evidence>
<proteinExistence type="predicted"/>
<evidence type="ECO:0000256" key="8">
    <source>
        <dbReference type="ARBA" id="ARBA00023242"/>
    </source>
</evidence>
<evidence type="ECO:0000256" key="7">
    <source>
        <dbReference type="ARBA" id="ARBA00022833"/>
    </source>
</evidence>
<dbReference type="PANTHER" id="PTHR24403">
    <property type="entry name" value="ZINC FINGER PROTEIN"/>
    <property type="match status" value="1"/>
</dbReference>
<keyword evidence="2" id="KW-0217">Developmental protein</keyword>
<evidence type="ECO:0000313" key="15">
    <source>
        <dbReference type="EMBL" id="VEN64147.1"/>
    </source>
</evidence>
<dbReference type="Gene3D" id="3.30.160.60">
    <property type="entry name" value="Classic Zinc Finger"/>
    <property type="match status" value="3"/>
</dbReference>
<evidence type="ECO:0000256" key="2">
    <source>
        <dbReference type="ARBA" id="ARBA00022473"/>
    </source>
</evidence>